<sequence length="120" mass="13462">MIVAGQRLPILIATRPVDFRCGHQALALIVQTELKLDAHSGVTVIFRSKRGDRLKILVWDGTGMVLIYKVLEQGNFAWPKVQDGTMRLSRGQYEALFEGLDWRRVMAQRVTAPSVSIGVQ</sequence>
<gene>
    <name evidence="1" type="ORF">EV129_13032</name>
</gene>
<accession>A0A4R3R7V2</accession>
<dbReference type="AlphaFoldDB" id="A0A4R3R7V2"/>
<evidence type="ECO:0000313" key="2">
    <source>
        <dbReference type="Proteomes" id="UP000295507"/>
    </source>
</evidence>
<dbReference type="PANTHER" id="PTHR36455:SF1">
    <property type="entry name" value="BLR8292 PROTEIN"/>
    <property type="match status" value="1"/>
</dbReference>
<dbReference type="PANTHER" id="PTHR36455">
    <property type="match status" value="1"/>
</dbReference>
<dbReference type="Pfam" id="PF05717">
    <property type="entry name" value="TnpB_IS66"/>
    <property type="match status" value="1"/>
</dbReference>
<dbReference type="InterPro" id="IPR008878">
    <property type="entry name" value="Transposase_IS66_Orf2"/>
</dbReference>
<dbReference type="EMBL" id="SMBK01000030">
    <property type="protein sequence ID" value="TCU31338.1"/>
    <property type="molecule type" value="Genomic_DNA"/>
</dbReference>
<dbReference type="RefSeq" id="WP_132554423.1">
    <property type="nucleotide sequence ID" value="NZ_SMBK01000030.1"/>
</dbReference>
<protein>
    <submittedName>
        <fullName evidence="1">Transposase</fullName>
    </submittedName>
</protein>
<comment type="caution">
    <text evidence="1">The sequence shown here is derived from an EMBL/GenBank/DDBJ whole genome shotgun (WGS) entry which is preliminary data.</text>
</comment>
<dbReference type="Proteomes" id="UP000295507">
    <property type="component" value="Unassembled WGS sequence"/>
</dbReference>
<organism evidence="1 2">
    <name type="scientific">Rhizobium azibense</name>
    <dbReference type="NCBI Taxonomy" id="1136135"/>
    <lineage>
        <taxon>Bacteria</taxon>
        <taxon>Pseudomonadati</taxon>
        <taxon>Pseudomonadota</taxon>
        <taxon>Alphaproteobacteria</taxon>
        <taxon>Hyphomicrobiales</taxon>
        <taxon>Rhizobiaceae</taxon>
        <taxon>Rhizobium/Agrobacterium group</taxon>
        <taxon>Rhizobium</taxon>
    </lineage>
</organism>
<proteinExistence type="predicted"/>
<name>A0A4R3R7V2_9HYPH</name>
<reference evidence="1 2" key="1">
    <citation type="submission" date="2019-03" db="EMBL/GenBank/DDBJ databases">
        <title>Genomic Encyclopedia of Type Strains, Phase IV (KMG-V): Genome sequencing to study the core and pangenomes of soil and plant-associated prokaryotes.</title>
        <authorList>
            <person name="Whitman W."/>
        </authorList>
    </citation>
    <scope>NUCLEOTIDE SEQUENCE [LARGE SCALE GENOMIC DNA]</scope>
    <source>
        <strain evidence="1 2">IE4868</strain>
    </source>
</reference>
<evidence type="ECO:0000313" key="1">
    <source>
        <dbReference type="EMBL" id="TCU31338.1"/>
    </source>
</evidence>
<dbReference type="NCBIfam" id="NF033819">
    <property type="entry name" value="IS66_TnpB"/>
    <property type="match status" value="1"/>
</dbReference>